<dbReference type="Pfam" id="PF00404">
    <property type="entry name" value="Dockerin_1"/>
    <property type="match status" value="1"/>
</dbReference>
<comment type="similarity">
    <text evidence="6">Belongs to the glycosyl hydrolase 74 family.</text>
</comment>
<dbReference type="PANTHER" id="PTHR43739:SF2">
    <property type="entry name" value="OLIGOXYLOGLUCAN-REDUCING END-SPECIFIC XYLOGLUCANASE-RELATED"/>
    <property type="match status" value="1"/>
</dbReference>
<proteinExistence type="inferred from homology"/>
<evidence type="ECO:0000256" key="6">
    <source>
        <dbReference type="ARBA" id="ARBA00037986"/>
    </source>
</evidence>
<evidence type="ECO:0000259" key="7">
    <source>
        <dbReference type="PROSITE" id="PS51766"/>
    </source>
</evidence>
<comment type="caution">
    <text evidence="8">The sequence shown here is derived from an EMBL/GenBank/DDBJ whole genome shotgun (WGS) entry which is preliminary data.</text>
</comment>
<dbReference type="PANTHER" id="PTHR43739">
    <property type="entry name" value="XYLOGLUCANASE (EUROFUNG)"/>
    <property type="match status" value="1"/>
</dbReference>
<dbReference type="InterPro" id="IPR002105">
    <property type="entry name" value="Dockerin_1_rpt"/>
</dbReference>
<dbReference type="EMBL" id="BSDD01000002">
    <property type="protein sequence ID" value="GLH69453.1"/>
    <property type="molecule type" value="Genomic_DNA"/>
</dbReference>
<evidence type="ECO:0000256" key="4">
    <source>
        <dbReference type="ARBA" id="ARBA00023295"/>
    </source>
</evidence>
<dbReference type="SUPFAM" id="SSF48726">
    <property type="entry name" value="Immunoglobulin"/>
    <property type="match status" value="1"/>
</dbReference>
<sequence>MGFSPSRSFTTLTLLLALPLGAQDRDLVRLRRDLPARGDNSALKGEEADRPDLRRDWNLWWFGGKLSPDYLDYKNRLAAREMKHWGALMPQATGAKLLPAVLGAAAAPAGTGGTWVNLGPTANLTNSTWPDHDSGRPSAIAVDPTSNTLYLATSGGGVWKCANADPAAATAWTWTPITDGLPNSGSSGNVSVGALALSPASAQTVYLGLGDAFDAEGRGFYKSTDGGTTWTASTGIGAQTRSYEILALDANVVLWGTNDGLKRSSNGGTSFVPVTGGPATGRAWSIQAFSATELVCSAQDSNGAGSLYYSTDAGASWTQATVSGLGTMTPGRMTLATVPNGTVGYAEVEDTTGGKVGRGVLVTADKGHTWTWQAAATETGGLFQGTGGSMSTDGGQEWYNQAIAVDPSNPSRLIMGANLAMYRSTNGGANWQQLTHWYGSGHVYSHADFHTITAKGGVFYVGNDGGLSIFKDPWRTTIPTTNPDLTFVDSTRNLGLATHLVYNVGSTTATNVTDGKYRISLGLQDNGTRIRQDTGSGLAASSTFEDQIGGDGFGTVVNPADGNQMLGSIYYTQIYKSTNGGTSQFTSSSSGITETNNSSKAPFQPRLVLGDTAHPNTVYTATNGTVYQSTNFGTSWTGLGRTGLPAAGTSSTSDPANALYIRNLGAAAGDPNALGIAANQGRIFLSYNGGSSWTQAGTLTNNGSYTSSLWFDRTNAQTVYAASVAPDATKNHLWKSTNGGTSWSTLDGSASTSNGFPFGIPVHVVVTDPVNANTVYAGTDFGVYYSIDGGSNWARFGSGLPMVAVRDLYIAPDGSFLRAATFGRGVWELQAAAAGITVALDKATATVAPSGTTTFTAAVTNFKTDNTVNWTVSTSGGSLSPASTASGTATTYTAPATVGLYTVTAASNESPSATASATVAVYTPASVTVTVSPATKTLLAGASFTFTAAVANAPDATVTWSATGGTISSTGAYKAPTTPGTYTVTATSTWAGTTPGIATVTVKTLDLNGDGTVDQRDLLYFAKYYGTANATCDLNGDGVVDDSDLALLLGGL</sequence>
<dbReference type="Gene3D" id="2.130.10.10">
    <property type="entry name" value="YVTN repeat-like/Quinoprotein amine dehydrogenase"/>
    <property type="match status" value="4"/>
</dbReference>
<dbReference type="SUPFAM" id="SSF110296">
    <property type="entry name" value="Oligoxyloglucan reducing end-specific cellobiohydrolase"/>
    <property type="match status" value="2"/>
</dbReference>
<evidence type="ECO:0000256" key="5">
    <source>
        <dbReference type="ARBA" id="ARBA00023326"/>
    </source>
</evidence>
<dbReference type="InterPro" id="IPR036439">
    <property type="entry name" value="Dockerin_dom_sf"/>
</dbReference>
<keyword evidence="2" id="KW-0378">Hydrolase</keyword>
<dbReference type="PROSITE" id="PS51766">
    <property type="entry name" value="DOCKERIN"/>
    <property type="match status" value="1"/>
</dbReference>
<dbReference type="Proteomes" id="UP001165089">
    <property type="component" value="Unassembled WGS sequence"/>
</dbReference>
<keyword evidence="3" id="KW-0119">Carbohydrate metabolism</keyword>
<protein>
    <recommendedName>
        <fullName evidence="7">Dockerin domain-containing protein</fullName>
    </recommendedName>
</protein>
<dbReference type="PROSITE" id="PS00018">
    <property type="entry name" value="EF_HAND_1"/>
    <property type="match status" value="2"/>
</dbReference>
<evidence type="ECO:0000313" key="9">
    <source>
        <dbReference type="Proteomes" id="UP001165089"/>
    </source>
</evidence>
<accession>A0ABQ5Q498</accession>
<reference evidence="8 9" key="1">
    <citation type="journal article" date="2023" name="Antonie Van Leeuwenhoek">
        <title>Mesoterricola silvestris gen. nov., sp. nov., Mesoterricola sediminis sp. nov., Geothrix oryzae sp. nov., Geothrix edaphica sp. nov., Geothrix rubra sp. nov., and Geothrix limicola sp. nov., six novel members of Acidobacteriota isolated from soils.</title>
        <authorList>
            <person name="Itoh H."/>
            <person name="Sugisawa Y."/>
            <person name="Mise K."/>
            <person name="Xu Z."/>
            <person name="Kuniyasu M."/>
            <person name="Ushijima N."/>
            <person name="Kawano K."/>
            <person name="Kobayashi E."/>
            <person name="Shiratori Y."/>
            <person name="Masuda Y."/>
            <person name="Senoo K."/>
        </authorList>
    </citation>
    <scope>NUCLEOTIDE SEQUENCE [LARGE SCALE GENOMIC DNA]</scope>
    <source>
        <strain evidence="8 9">Red803</strain>
    </source>
</reference>
<evidence type="ECO:0000313" key="8">
    <source>
        <dbReference type="EMBL" id="GLH69453.1"/>
    </source>
</evidence>
<keyword evidence="4" id="KW-0326">Glycosidase</keyword>
<dbReference type="Gene3D" id="1.10.1330.10">
    <property type="entry name" value="Dockerin domain"/>
    <property type="match status" value="1"/>
</dbReference>
<dbReference type="InterPro" id="IPR015943">
    <property type="entry name" value="WD40/YVTN_repeat-like_dom_sf"/>
</dbReference>
<dbReference type="SUPFAM" id="SSF63446">
    <property type="entry name" value="Type I dockerin domain"/>
    <property type="match status" value="1"/>
</dbReference>
<organism evidence="8 9">
    <name type="scientific">Geothrix rubra</name>
    <dbReference type="NCBI Taxonomy" id="2927977"/>
    <lineage>
        <taxon>Bacteria</taxon>
        <taxon>Pseudomonadati</taxon>
        <taxon>Acidobacteriota</taxon>
        <taxon>Holophagae</taxon>
        <taxon>Holophagales</taxon>
        <taxon>Holophagaceae</taxon>
        <taxon>Geothrix</taxon>
    </lineage>
</organism>
<keyword evidence="1" id="KW-0732">Signal</keyword>
<keyword evidence="9" id="KW-1185">Reference proteome</keyword>
<dbReference type="CDD" id="cd14256">
    <property type="entry name" value="Dockerin_I"/>
    <property type="match status" value="1"/>
</dbReference>
<evidence type="ECO:0000256" key="3">
    <source>
        <dbReference type="ARBA" id="ARBA00023277"/>
    </source>
</evidence>
<evidence type="ECO:0000256" key="2">
    <source>
        <dbReference type="ARBA" id="ARBA00022801"/>
    </source>
</evidence>
<dbReference type="RefSeq" id="WP_285723473.1">
    <property type="nucleotide sequence ID" value="NZ_BSDD01000002.1"/>
</dbReference>
<dbReference type="InterPro" id="IPR052025">
    <property type="entry name" value="Xyloglucanase_GH74"/>
</dbReference>
<feature type="domain" description="Dockerin" evidence="7">
    <location>
        <begin position="1000"/>
        <end position="1052"/>
    </location>
</feature>
<gene>
    <name evidence="8" type="ORF">GETHPA_09860</name>
</gene>
<dbReference type="InterPro" id="IPR018247">
    <property type="entry name" value="EF_Hand_1_Ca_BS"/>
</dbReference>
<dbReference type="InterPro" id="IPR016134">
    <property type="entry name" value="Dockerin_dom"/>
</dbReference>
<evidence type="ECO:0000256" key="1">
    <source>
        <dbReference type="ARBA" id="ARBA00022729"/>
    </source>
</evidence>
<dbReference type="InterPro" id="IPR036179">
    <property type="entry name" value="Ig-like_dom_sf"/>
</dbReference>
<name>A0ABQ5Q498_9BACT</name>
<keyword evidence="5" id="KW-0624">Polysaccharide degradation</keyword>